<dbReference type="GO" id="GO:0005886">
    <property type="term" value="C:plasma membrane"/>
    <property type="evidence" value="ECO:0007669"/>
    <property type="project" value="UniProtKB-SubCell"/>
</dbReference>
<dbReference type="OrthoDB" id="4335859at2"/>
<feature type="transmembrane region" description="Helical" evidence="7">
    <location>
        <begin position="212"/>
        <end position="233"/>
    </location>
</feature>
<keyword evidence="10" id="KW-1185">Reference proteome</keyword>
<reference evidence="9" key="1">
    <citation type="submission" date="2019-05" db="EMBL/GenBank/DDBJ databases">
        <title>Isolation, diversity and antifungal activity of Actinobacteria from wheat.</title>
        <authorList>
            <person name="Yu B."/>
        </authorList>
    </citation>
    <scope>NUCLEOTIDE SEQUENCE [LARGE SCALE GENOMIC DNA]</scope>
    <source>
        <strain evidence="9">NEAU-HEGS1-5</strain>
    </source>
</reference>
<evidence type="ECO:0000256" key="1">
    <source>
        <dbReference type="ARBA" id="ARBA00004651"/>
    </source>
</evidence>
<dbReference type="Proteomes" id="UP000309033">
    <property type="component" value="Unassembled WGS sequence"/>
</dbReference>
<comment type="caution">
    <text evidence="9">The sequence shown here is derived from an EMBL/GenBank/DDBJ whole genome shotgun (WGS) entry which is preliminary data.</text>
</comment>
<protein>
    <submittedName>
        <fullName evidence="9">MFS transporter</fullName>
    </submittedName>
</protein>
<comment type="subcellular location">
    <subcellularLocation>
        <location evidence="1">Cell membrane</location>
        <topology evidence="1">Multi-pass membrane protein</topology>
    </subcellularLocation>
</comment>
<feature type="transmembrane region" description="Helical" evidence="7">
    <location>
        <begin position="364"/>
        <end position="383"/>
    </location>
</feature>
<evidence type="ECO:0000313" key="9">
    <source>
        <dbReference type="EMBL" id="TLP56939.1"/>
    </source>
</evidence>
<evidence type="ECO:0000256" key="6">
    <source>
        <dbReference type="SAM" id="MobiDB-lite"/>
    </source>
</evidence>
<feature type="transmembrane region" description="Helical" evidence="7">
    <location>
        <begin position="12"/>
        <end position="37"/>
    </location>
</feature>
<keyword evidence="3 7" id="KW-0812">Transmembrane</keyword>
<keyword evidence="2" id="KW-1003">Cell membrane</keyword>
<feature type="transmembrane region" description="Helical" evidence="7">
    <location>
        <begin position="301"/>
        <end position="320"/>
    </location>
</feature>
<dbReference type="GO" id="GO:0022857">
    <property type="term" value="F:transmembrane transporter activity"/>
    <property type="evidence" value="ECO:0007669"/>
    <property type="project" value="InterPro"/>
</dbReference>
<dbReference type="InterPro" id="IPR050189">
    <property type="entry name" value="MFS_Efflux_Transporters"/>
</dbReference>
<feature type="compositionally biased region" description="Basic residues" evidence="6">
    <location>
        <begin position="394"/>
        <end position="405"/>
    </location>
</feature>
<feature type="domain" description="Major facilitator superfamily (MFS) profile" evidence="8">
    <location>
        <begin position="12"/>
        <end position="388"/>
    </location>
</feature>
<proteinExistence type="predicted"/>
<evidence type="ECO:0000313" key="10">
    <source>
        <dbReference type="Proteomes" id="UP000309033"/>
    </source>
</evidence>
<dbReference type="CDD" id="cd17324">
    <property type="entry name" value="MFS_NepI_like"/>
    <property type="match status" value="1"/>
</dbReference>
<dbReference type="PANTHER" id="PTHR43124">
    <property type="entry name" value="PURINE EFFLUX PUMP PBUE"/>
    <property type="match status" value="1"/>
</dbReference>
<dbReference type="InterPro" id="IPR011701">
    <property type="entry name" value="MFS"/>
</dbReference>
<evidence type="ECO:0000256" key="5">
    <source>
        <dbReference type="ARBA" id="ARBA00023136"/>
    </source>
</evidence>
<feature type="transmembrane region" description="Helical" evidence="7">
    <location>
        <begin position="140"/>
        <end position="160"/>
    </location>
</feature>
<dbReference type="PROSITE" id="PS50850">
    <property type="entry name" value="MFS"/>
    <property type="match status" value="1"/>
</dbReference>
<feature type="transmembrane region" description="Helical" evidence="7">
    <location>
        <begin position="277"/>
        <end position="295"/>
    </location>
</feature>
<organism evidence="9 10">
    <name type="scientific">Microbispora triticiradicis</name>
    <dbReference type="NCBI Taxonomy" id="2200763"/>
    <lineage>
        <taxon>Bacteria</taxon>
        <taxon>Bacillati</taxon>
        <taxon>Actinomycetota</taxon>
        <taxon>Actinomycetes</taxon>
        <taxon>Streptosporangiales</taxon>
        <taxon>Streptosporangiaceae</taxon>
        <taxon>Microbispora</taxon>
    </lineage>
</organism>
<dbReference type="SUPFAM" id="SSF103473">
    <property type="entry name" value="MFS general substrate transporter"/>
    <property type="match status" value="1"/>
</dbReference>
<evidence type="ECO:0000259" key="8">
    <source>
        <dbReference type="PROSITE" id="PS50850"/>
    </source>
</evidence>
<dbReference type="InterPro" id="IPR036259">
    <property type="entry name" value="MFS_trans_sf"/>
</dbReference>
<dbReference type="AlphaFoldDB" id="A0A5R8YTY5"/>
<accession>A0A5R8YTY5</accession>
<dbReference type="PANTHER" id="PTHR43124:SF3">
    <property type="entry name" value="CHLORAMPHENICOL EFFLUX PUMP RV0191"/>
    <property type="match status" value="1"/>
</dbReference>
<feature type="transmembrane region" description="Helical" evidence="7">
    <location>
        <begin position="49"/>
        <end position="66"/>
    </location>
</feature>
<feature type="transmembrane region" description="Helical" evidence="7">
    <location>
        <begin position="166"/>
        <end position="191"/>
    </location>
</feature>
<gene>
    <name evidence="9" type="ORF">FED44_21100</name>
</gene>
<evidence type="ECO:0000256" key="3">
    <source>
        <dbReference type="ARBA" id="ARBA00022692"/>
    </source>
</evidence>
<keyword evidence="5 7" id="KW-0472">Membrane</keyword>
<evidence type="ECO:0000256" key="7">
    <source>
        <dbReference type="SAM" id="Phobius"/>
    </source>
</evidence>
<dbReference type="InterPro" id="IPR020846">
    <property type="entry name" value="MFS_dom"/>
</dbReference>
<keyword evidence="4 7" id="KW-1133">Transmembrane helix</keyword>
<feature type="region of interest" description="Disordered" evidence="6">
    <location>
        <begin position="389"/>
        <end position="418"/>
    </location>
</feature>
<evidence type="ECO:0000256" key="4">
    <source>
        <dbReference type="ARBA" id="ARBA00022989"/>
    </source>
</evidence>
<feature type="transmembrane region" description="Helical" evidence="7">
    <location>
        <begin position="78"/>
        <end position="101"/>
    </location>
</feature>
<dbReference type="Gene3D" id="1.20.1250.20">
    <property type="entry name" value="MFS general substrate transporter like domains"/>
    <property type="match status" value="1"/>
</dbReference>
<dbReference type="EMBL" id="VANP01000008">
    <property type="protein sequence ID" value="TLP56939.1"/>
    <property type="molecule type" value="Genomic_DNA"/>
</dbReference>
<dbReference type="Pfam" id="PF07690">
    <property type="entry name" value="MFS_1"/>
    <property type="match status" value="1"/>
</dbReference>
<name>A0A5R8YTY5_9ACTN</name>
<feature type="transmembrane region" description="Helical" evidence="7">
    <location>
        <begin position="341"/>
        <end position="358"/>
    </location>
</feature>
<feature type="transmembrane region" description="Helical" evidence="7">
    <location>
        <begin position="248"/>
        <end position="270"/>
    </location>
</feature>
<sequence>MTPLPGRREKWALAALSVACFAYVTTEVLPIGLLTVIAHDLRRSPSETGFLVTGYAAVVVLASLPLTRLTRRVPRRALLTATLGVLVLGSLLTAVAPGYPVLLGGRLLIALTQALFWSVVAPTATAMFPPAVRGRVVARMAIGNALAPVLGVPAGTWLGQQAGWRVALAALAVLGLVTCVTVATLLPPAAAGPGGEDGGQVGRAPAPDLGRYVTLVVATVVGVTGFFTAYTYITPYLLEVGDFAPGSLSPLLLAGGVAGVTGTVLVGRALDRSPRGALLTPLAVITCALLGLHAFGAVKAATVVCLCLAGMAFSALAAAIQNRTLQIAPGGTDLASAGTSSAFNVGIAAGSMLGGALIEGPGVHSVTLAGAVLAAVALAALLGEPWAATGARSARGRAPGRRTRSAKPAGRTPSHTSA</sequence>
<feature type="transmembrane region" description="Helical" evidence="7">
    <location>
        <begin position="107"/>
        <end position="128"/>
    </location>
</feature>
<evidence type="ECO:0000256" key="2">
    <source>
        <dbReference type="ARBA" id="ARBA00022475"/>
    </source>
</evidence>